<evidence type="ECO:0000313" key="3">
    <source>
        <dbReference type="Proteomes" id="UP001500711"/>
    </source>
</evidence>
<gene>
    <name evidence="2" type="ORF">GCM10022267_25660</name>
</gene>
<dbReference type="EMBL" id="BAABBE010000006">
    <property type="protein sequence ID" value="GAA3638016.1"/>
    <property type="molecule type" value="Genomic_DNA"/>
</dbReference>
<evidence type="ECO:0000313" key="2">
    <source>
        <dbReference type="EMBL" id="GAA3638016.1"/>
    </source>
</evidence>
<dbReference type="Proteomes" id="UP001500711">
    <property type="component" value="Unassembled WGS sequence"/>
</dbReference>
<keyword evidence="3" id="KW-1185">Reference proteome</keyword>
<comment type="caution">
    <text evidence="2">The sequence shown here is derived from an EMBL/GenBank/DDBJ whole genome shotgun (WGS) entry which is preliminary data.</text>
</comment>
<name>A0ABP7AQX5_9PSEU</name>
<organism evidence="2 3">
    <name type="scientific">Lentzea roselyniae</name>
    <dbReference type="NCBI Taxonomy" id="531940"/>
    <lineage>
        <taxon>Bacteria</taxon>
        <taxon>Bacillati</taxon>
        <taxon>Actinomycetota</taxon>
        <taxon>Actinomycetes</taxon>
        <taxon>Pseudonocardiales</taxon>
        <taxon>Pseudonocardiaceae</taxon>
        <taxon>Lentzea</taxon>
    </lineage>
</organism>
<protein>
    <submittedName>
        <fullName evidence="2">Uncharacterized protein</fullName>
    </submittedName>
</protein>
<reference evidence="3" key="1">
    <citation type="journal article" date="2019" name="Int. J. Syst. Evol. Microbiol.">
        <title>The Global Catalogue of Microorganisms (GCM) 10K type strain sequencing project: providing services to taxonomists for standard genome sequencing and annotation.</title>
        <authorList>
            <consortium name="The Broad Institute Genomics Platform"/>
            <consortium name="The Broad Institute Genome Sequencing Center for Infectious Disease"/>
            <person name="Wu L."/>
            <person name="Ma J."/>
        </authorList>
    </citation>
    <scope>NUCLEOTIDE SEQUENCE [LARGE SCALE GENOMIC DNA]</scope>
    <source>
        <strain evidence="3">JCM 17494</strain>
    </source>
</reference>
<accession>A0ABP7AQX5</accession>
<feature type="region of interest" description="Disordered" evidence="1">
    <location>
        <begin position="83"/>
        <end position="104"/>
    </location>
</feature>
<sequence>MEIPSGPRVPPPGAGASAALRQPARLTPRRLTLRVSPGAEPPDPSRGQAPGHHVAPQVHVGVTQVTGVWLPCPNRYRVPVPIGSLGRSKSGRHRPADEPQETLPDEELTSYLAALAPDSDNETTASGFGNAQVYQLRLQLMANEQLKELAAERQTSPQALATEWVMQRLEWEARQRGH</sequence>
<proteinExistence type="predicted"/>
<evidence type="ECO:0000256" key="1">
    <source>
        <dbReference type="SAM" id="MobiDB-lite"/>
    </source>
</evidence>
<feature type="region of interest" description="Disordered" evidence="1">
    <location>
        <begin position="1"/>
        <end position="53"/>
    </location>
</feature>